<dbReference type="AlphaFoldDB" id="A0A067CHY6"/>
<reference evidence="3 4" key="1">
    <citation type="journal article" date="2013" name="PLoS Genet.">
        <title>Distinctive expansion of potential virulence genes in the genome of the oomycete fish pathogen Saprolegnia parasitica.</title>
        <authorList>
            <person name="Jiang R.H."/>
            <person name="de Bruijn I."/>
            <person name="Haas B.J."/>
            <person name="Belmonte R."/>
            <person name="Lobach L."/>
            <person name="Christie J."/>
            <person name="van den Ackerveken G."/>
            <person name="Bottin A."/>
            <person name="Bulone V."/>
            <person name="Diaz-Moreno S.M."/>
            <person name="Dumas B."/>
            <person name="Fan L."/>
            <person name="Gaulin E."/>
            <person name="Govers F."/>
            <person name="Grenville-Briggs L.J."/>
            <person name="Horner N.R."/>
            <person name="Levin J.Z."/>
            <person name="Mammella M."/>
            <person name="Meijer H.J."/>
            <person name="Morris P."/>
            <person name="Nusbaum C."/>
            <person name="Oome S."/>
            <person name="Phillips A.J."/>
            <person name="van Rooyen D."/>
            <person name="Rzeszutek E."/>
            <person name="Saraiva M."/>
            <person name="Secombes C.J."/>
            <person name="Seidl M.F."/>
            <person name="Snel B."/>
            <person name="Stassen J.H."/>
            <person name="Sykes S."/>
            <person name="Tripathy S."/>
            <person name="van den Berg H."/>
            <person name="Vega-Arreguin J.C."/>
            <person name="Wawra S."/>
            <person name="Young S.K."/>
            <person name="Zeng Q."/>
            <person name="Dieguez-Uribeondo J."/>
            <person name="Russ C."/>
            <person name="Tyler B.M."/>
            <person name="van West P."/>
        </authorList>
    </citation>
    <scope>NUCLEOTIDE SEQUENCE [LARGE SCALE GENOMIC DNA]</scope>
    <source>
        <strain evidence="3 4">CBS 223.65</strain>
    </source>
</reference>
<feature type="transmembrane region" description="Helical" evidence="1">
    <location>
        <begin position="216"/>
        <end position="235"/>
    </location>
</feature>
<keyword evidence="4" id="KW-1185">Reference proteome</keyword>
<feature type="transmembrane region" description="Helical" evidence="1">
    <location>
        <begin position="145"/>
        <end position="172"/>
    </location>
</feature>
<organism evidence="3 4">
    <name type="scientific">Saprolegnia parasitica (strain CBS 223.65)</name>
    <dbReference type="NCBI Taxonomy" id="695850"/>
    <lineage>
        <taxon>Eukaryota</taxon>
        <taxon>Sar</taxon>
        <taxon>Stramenopiles</taxon>
        <taxon>Oomycota</taxon>
        <taxon>Saprolegniomycetes</taxon>
        <taxon>Saprolegniales</taxon>
        <taxon>Saprolegniaceae</taxon>
        <taxon>Saprolegnia</taxon>
    </lineage>
</organism>
<protein>
    <recommendedName>
        <fullName evidence="5">Membrane-associated protein</fullName>
    </recommendedName>
</protein>
<dbReference type="VEuPathDB" id="FungiDB:SPRG_08230"/>
<evidence type="ECO:0008006" key="5">
    <source>
        <dbReference type="Google" id="ProtNLM"/>
    </source>
</evidence>
<evidence type="ECO:0000313" key="3">
    <source>
        <dbReference type="EMBL" id="KDO26427.1"/>
    </source>
</evidence>
<feature type="signal peptide" evidence="2">
    <location>
        <begin position="1"/>
        <end position="25"/>
    </location>
</feature>
<dbReference type="GeneID" id="24130462"/>
<keyword evidence="1" id="KW-0812">Transmembrane</keyword>
<dbReference type="Proteomes" id="UP000030745">
    <property type="component" value="Unassembled WGS sequence"/>
</dbReference>
<keyword evidence="1" id="KW-1133">Transmembrane helix</keyword>
<dbReference type="EMBL" id="KK583224">
    <property type="protein sequence ID" value="KDO26427.1"/>
    <property type="molecule type" value="Genomic_DNA"/>
</dbReference>
<proteinExistence type="predicted"/>
<keyword evidence="2" id="KW-0732">Signal</keyword>
<gene>
    <name evidence="3" type="ORF">SPRG_08230</name>
</gene>
<feature type="transmembrane region" description="Helical" evidence="1">
    <location>
        <begin position="184"/>
        <end position="204"/>
    </location>
</feature>
<sequence length="291" mass="31825">MHHISLCGLLALSLAGCALFCTSFAVSLPFWASTDDVDSRLSDSDDDYSMFAAGIWGFCTDIITDEHNYVRANCTPYRNWLFGSPNVPYNITYSSVAMTIAPVGMCRHELGSSALSALQATLPLSPSQFRAFYDSSCGGWARFSLVINVFVLISAIFTVGVYSVIVVFWICPPSMHTQLFMSRIGLRLLVTVSMGSLLVLSAWSKQSPVHVPYGSAYFSALVATLLYFSATMGACKYHFYDIPRLNGVLNDDGETFPEAVNVVFIELGTPVQDKDVMPTVARVTTPVITHV</sequence>
<evidence type="ECO:0000256" key="2">
    <source>
        <dbReference type="SAM" id="SignalP"/>
    </source>
</evidence>
<name>A0A067CHY6_SAPPC</name>
<dbReference type="KEGG" id="spar:SPRG_08230"/>
<accession>A0A067CHY6</accession>
<evidence type="ECO:0000313" key="4">
    <source>
        <dbReference type="Proteomes" id="UP000030745"/>
    </source>
</evidence>
<dbReference type="RefSeq" id="XP_012202864.1">
    <property type="nucleotide sequence ID" value="XM_012347474.1"/>
</dbReference>
<keyword evidence="1" id="KW-0472">Membrane</keyword>
<dbReference type="OrthoDB" id="78673at2759"/>
<feature type="chain" id="PRO_5001638518" description="Membrane-associated protein" evidence="2">
    <location>
        <begin position="26"/>
        <end position="291"/>
    </location>
</feature>
<evidence type="ECO:0000256" key="1">
    <source>
        <dbReference type="SAM" id="Phobius"/>
    </source>
</evidence>